<dbReference type="InterPro" id="IPR009027">
    <property type="entry name" value="Ribosomal_bL9/RNase_H1_N"/>
</dbReference>
<dbReference type="Gene3D" id="3.10.430.100">
    <property type="entry name" value="Ribosomal protein L9, C-terminal domain"/>
    <property type="match status" value="1"/>
</dbReference>
<dbReference type="GO" id="GO:0006412">
    <property type="term" value="P:translation"/>
    <property type="evidence" value="ECO:0007669"/>
    <property type="project" value="UniProtKB-UniRule"/>
</dbReference>
<reference evidence="9 10" key="1">
    <citation type="journal article" date="2015" name="Nature">
        <title>rRNA introns, odd ribosomes, and small enigmatic genomes across a large radiation of phyla.</title>
        <authorList>
            <person name="Brown C.T."/>
            <person name="Hug L.A."/>
            <person name="Thomas B.C."/>
            <person name="Sharon I."/>
            <person name="Castelle C.J."/>
            <person name="Singh A."/>
            <person name="Wilkins M.J."/>
            <person name="Williams K.H."/>
            <person name="Banfield J.F."/>
        </authorList>
    </citation>
    <scope>NUCLEOTIDE SEQUENCE [LARGE SCALE GENOMIC DNA]</scope>
</reference>
<dbReference type="Proteomes" id="UP000033882">
    <property type="component" value="Unassembled WGS sequence"/>
</dbReference>
<evidence type="ECO:0000256" key="1">
    <source>
        <dbReference type="ARBA" id="ARBA00010605"/>
    </source>
</evidence>
<dbReference type="GO" id="GO:0019843">
    <property type="term" value="F:rRNA binding"/>
    <property type="evidence" value="ECO:0007669"/>
    <property type="project" value="UniProtKB-UniRule"/>
</dbReference>
<evidence type="ECO:0000313" key="10">
    <source>
        <dbReference type="Proteomes" id="UP000033882"/>
    </source>
</evidence>
<keyword evidence="3 7" id="KW-0694">RNA-binding</keyword>
<protein>
    <recommendedName>
        <fullName evidence="6 7">Large ribosomal subunit protein bL9</fullName>
    </recommendedName>
</protein>
<dbReference type="PATRIC" id="fig|1619005.3.peg.1118"/>
<gene>
    <name evidence="7" type="primary">rplI</name>
    <name evidence="9" type="ORF">UY19_C0028G0009</name>
</gene>
<dbReference type="InterPro" id="IPR036935">
    <property type="entry name" value="Ribosomal_bL9_N_sf"/>
</dbReference>
<keyword evidence="4 7" id="KW-0689">Ribosomal protein</keyword>
<evidence type="ECO:0000259" key="8">
    <source>
        <dbReference type="PROSITE" id="PS00651"/>
    </source>
</evidence>
<dbReference type="InterPro" id="IPR036791">
    <property type="entry name" value="Ribosomal_bL9_C_sf"/>
</dbReference>
<proteinExistence type="inferred from homology"/>
<dbReference type="Pfam" id="PF03948">
    <property type="entry name" value="Ribosomal_L9_C"/>
    <property type="match status" value="1"/>
</dbReference>
<evidence type="ECO:0000256" key="4">
    <source>
        <dbReference type="ARBA" id="ARBA00022980"/>
    </source>
</evidence>
<name>A0A0G1X239_9BACT</name>
<dbReference type="NCBIfam" id="TIGR00158">
    <property type="entry name" value="L9"/>
    <property type="match status" value="1"/>
</dbReference>
<dbReference type="InterPro" id="IPR020070">
    <property type="entry name" value="Ribosomal_bL9_N"/>
</dbReference>
<dbReference type="InterPro" id="IPR000244">
    <property type="entry name" value="Ribosomal_bL9"/>
</dbReference>
<comment type="function">
    <text evidence="7">Binds to the 23S rRNA.</text>
</comment>
<dbReference type="Pfam" id="PF01281">
    <property type="entry name" value="Ribosomal_L9_N"/>
    <property type="match status" value="1"/>
</dbReference>
<evidence type="ECO:0000313" key="9">
    <source>
        <dbReference type="EMBL" id="KKU88515.1"/>
    </source>
</evidence>
<dbReference type="InterPro" id="IPR020594">
    <property type="entry name" value="Ribosomal_bL9_bac/chp"/>
</dbReference>
<sequence>MKVILLEDIRGLGKRNDVKEVSGGYARNFLLPKKLAEVATGAALKRMAELKSKMDAEHEKLVTKLKAEAEKIKNEKLFFKVKTGEKGEVFGSVTARDIERELAERGIPETEAELKKPLKVLGEHTVEVNLGEGVKVEVSVLLESV</sequence>
<dbReference type="PANTHER" id="PTHR21368">
    <property type="entry name" value="50S RIBOSOMAL PROTEIN L9"/>
    <property type="match status" value="1"/>
</dbReference>
<dbReference type="GO" id="GO:0003735">
    <property type="term" value="F:structural constituent of ribosome"/>
    <property type="evidence" value="ECO:0007669"/>
    <property type="project" value="InterPro"/>
</dbReference>
<dbReference type="Gene3D" id="3.40.5.10">
    <property type="entry name" value="Ribosomal protein L9, N-terminal domain"/>
    <property type="match status" value="1"/>
</dbReference>
<dbReference type="GO" id="GO:1990904">
    <property type="term" value="C:ribonucleoprotein complex"/>
    <property type="evidence" value="ECO:0007669"/>
    <property type="project" value="UniProtKB-KW"/>
</dbReference>
<keyword evidence="5 7" id="KW-0687">Ribonucleoprotein</keyword>
<dbReference type="GO" id="GO:0005840">
    <property type="term" value="C:ribosome"/>
    <property type="evidence" value="ECO:0007669"/>
    <property type="project" value="UniProtKB-KW"/>
</dbReference>
<comment type="caution">
    <text evidence="9">The sequence shown here is derived from an EMBL/GenBank/DDBJ whole genome shotgun (WGS) entry which is preliminary data.</text>
</comment>
<organism evidence="9 10">
    <name type="scientific">Candidatus Wolfebacteria bacterium GW2011_GWA2_47_9b</name>
    <dbReference type="NCBI Taxonomy" id="1619005"/>
    <lineage>
        <taxon>Bacteria</taxon>
        <taxon>Candidatus Wolfeibacteriota</taxon>
    </lineage>
</organism>
<dbReference type="AlphaFoldDB" id="A0A0G1X239"/>
<evidence type="ECO:0000256" key="6">
    <source>
        <dbReference type="ARBA" id="ARBA00035292"/>
    </source>
</evidence>
<dbReference type="InterPro" id="IPR020069">
    <property type="entry name" value="Ribosomal_bL9_C"/>
</dbReference>
<dbReference type="PROSITE" id="PS00651">
    <property type="entry name" value="RIBOSOMAL_L9"/>
    <property type="match status" value="1"/>
</dbReference>
<keyword evidence="2 7" id="KW-0699">rRNA-binding</keyword>
<evidence type="ECO:0000256" key="2">
    <source>
        <dbReference type="ARBA" id="ARBA00022730"/>
    </source>
</evidence>
<evidence type="ECO:0000256" key="5">
    <source>
        <dbReference type="ARBA" id="ARBA00023274"/>
    </source>
</evidence>
<evidence type="ECO:0000256" key="3">
    <source>
        <dbReference type="ARBA" id="ARBA00022884"/>
    </source>
</evidence>
<evidence type="ECO:0000256" key="7">
    <source>
        <dbReference type="HAMAP-Rule" id="MF_00503"/>
    </source>
</evidence>
<accession>A0A0G1X239</accession>
<feature type="domain" description="Ribosomal protein L9" evidence="8">
    <location>
        <begin position="13"/>
        <end position="40"/>
    </location>
</feature>
<comment type="similarity">
    <text evidence="1 7">Belongs to the bacterial ribosomal protein bL9 family.</text>
</comment>
<dbReference type="SUPFAM" id="SSF55653">
    <property type="entry name" value="Ribosomal protein L9 C-domain"/>
    <property type="match status" value="1"/>
</dbReference>
<dbReference type="SUPFAM" id="SSF55658">
    <property type="entry name" value="L9 N-domain-like"/>
    <property type="match status" value="1"/>
</dbReference>
<dbReference type="EMBL" id="LCPB01000028">
    <property type="protein sequence ID" value="KKU88515.1"/>
    <property type="molecule type" value="Genomic_DNA"/>
</dbReference>
<dbReference type="HAMAP" id="MF_00503">
    <property type="entry name" value="Ribosomal_bL9"/>
    <property type="match status" value="1"/>
</dbReference>